<dbReference type="EMBL" id="CP036432">
    <property type="protein sequence ID" value="QDV85414.1"/>
    <property type="molecule type" value="Genomic_DNA"/>
</dbReference>
<dbReference type="Pfam" id="PF02899">
    <property type="entry name" value="Phage_int_SAM_1"/>
    <property type="match status" value="1"/>
</dbReference>
<dbReference type="PANTHER" id="PTHR30349:SF41">
    <property type="entry name" value="INTEGRASE_RECOMBINASE PROTEIN MJ0367-RELATED"/>
    <property type="match status" value="1"/>
</dbReference>
<comment type="similarity">
    <text evidence="1">Belongs to the 'phage' integrase family.</text>
</comment>
<dbReference type="InterPro" id="IPR002104">
    <property type="entry name" value="Integrase_catalytic"/>
</dbReference>
<protein>
    <submittedName>
        <fullName evidence="8">Tyrosine recombinase XerD</fullName>
    </submittedName>
</protein>
<dbReference type="InterPro" id="IPR044068">
    <property type="entry name" value="CB"/>
</dbReference>
<evidence type="ECO:0000256" key="2">
    <source>
        <dbReference type="ARBA" id="ARBA00022908"/>
    </source>
</evidence>
<dbReference type="Gene3D" id="1.10.150.130">
    <property type="match status" value="1"/>
</dbReference>
<evidence type="ECO:0000256" key="1">
    <source>
        <dbReference type="ARBA" id="ARBA00008857"/>
    </source>
</evidence>
<accession>A0ABX5XU10</accession>
<evidence type="ECO:0000313" key="9">
    <source>
        <dbReference type="Proteomes" id="UP000318081"/>
    </source>
</evidence>
<keyword evidence="9" id="KW-1185">Reference proteome</keyword>
<keyword evidence="2" id="KW-0229">DNA integration</keyword>
<sequence length="337" mass="37893">MKKSVDNAIAASIGQLPQARQSHVVVTEGDRSLPVLIENAGAAARFAWEEFIYGKIRNPHTRAAYERAIRRFLVHCEALNKELPTVSPRDVGSYLDEQDYAPATKKLHLSAIRHFFDTLVTRHVIMLNPAHSVRGERLQVVEGKTPEITIAQARKLVQSLDTNHVVGLRDRAIITIMIYTAARVGAVAALRRGDFYDLGDQHCLRFSEKGGKSREIPVRHDLQKFVGDYLSAGGTEYADKSKPLFRTTVRKTKKLTQNPMTAGDMARMVKRRMKDAGLPSRLSPHSFRVTTITDLLSQGVPLEDVQNLAGHADPRTTRLYDRRKRKVTRNIVERISV</sequence>
<dbReference type="InterPro" id="IPR050090">
    <property type="entry name" value="Tyrosine_recombinase_XerCD"/>
</dbReference>
<feature type="domain" description="Core-binding (CB)" evidence="7">
    <location>
        <begin position="42"/>
        <end position="120"/>
    </location>
</feature>
<evidence type="ECO:0000256" key="5">
    <source>
        <dbReference type="PROSITE-ProRule" id="PRU01248"/>
    </source>
</evidence>
<dbReference type="PROSITE" id="PS51900">
    <property type="entry name" value="CB"/>
    <property type="match status" value="1"/>
</dbReference>
<reference evidence="8 9" key="1">
    <citation type="submission" date="2019-02" db="EMBL/GenBank/DDBJ databases">
        <title>Deep-cultivation of Planctomycetes and their phenomic and genomic characterization uncovers novel biology.</title>
        <authorList>
            <person name="Wiegand S."/>
            <person name="Jogler M."/>
            <person name="Boedeker C."/>
            <person name="Pinto D."/>
            <person name="Vollmers J."/>
            <person name="Rivas-Marin E."/>
            <person name="Kohn T."/>
            <person name="Peeters S.H."/>
            <person name="Heuer A."/>
            <person name="Rast P."/>
            <person name="Oberbeckmann S."/>
            <person name="Bunk B."/>
            <person name="Jeske O."/>
            <person name="Meyerdierks A."/>
            <person name="Storesund J.E."/>
            <person name="Kallscheuer N."/>
            <person name="Luecker S."/>
            <person name="Lage O.M."/>
            <person name="Pohl T."/>
            <person name="Merkel B.J."/>
            <person name="Hornburger P."/>
            <person name="Mueller R.-W."/>
            <person name="Bruemmer F."/>
            <person name="Labrenz M."/>
            <person name="Spormann A.M."/>
            <person name="Op den Camp H."/>
            <person name="Overmann J."/>
            <person name="Amann R."/>
            <person name="Jetten M.S.M."/>
            <person name="Mascher T."/>
            <person name="Medema M.H."/>
            <person name="Devos D.P."/>
            <person name="Kaster A.-K."/>
            <person name="Ovreas L."/>
            <person name="Rohde M."/>
            <person name="Galperin M.Y."/>
            <person name="Jogler C."/>
        </authorList>
    </citation>
    <scope>NUCLEOTIDE SEQUENCE [LARGE SCALE GENOMIC DNA]</scope>
    <source>
        <strain evidence="8 9">TBK1r</strain>
    </source>
</reference>
<feature type="domain" description="Tyr recombinase" evidence="6">
    <location>
        <begin position="143"/>
        <end position="333"/>
    </location>
</feature>
<dbReference type="InterPro" id="IPR010998">
    <property type="entry name" value="Integrase_recombinase_N"/>
</dbReference>
<dbReference type="PANTHER" id="PTHR30349">
    <property type="entry name" value="PHAGE INTEGRASE-RELATED"/>
    <property type="match status" value="1"/>
</dbReference>
<dbReference type="Pfam" id="PF00589">
    <property type="entry name" value="Phage_integrase"/>
    <property type="match status" value="1"/>
</dbReference>
<name>A0ABX5XU10_9BACT</name>
<gene>
    <name evidence="8" type="primary">xerD_7</name>
    <name evidence="8" type="ORF">TBK1r_43940</name>
</gene>
<evidence type="ECO:0000259" key="6">
    <source>
        <dbReference type="PROSITE" id="PS51898"/>
    </source>
</evidence>
<keyword evidence="4" id="KW-0233">DNA recombination</keyword>
<evidence type="ECO:0000313" key="8">
    <source>
        <dbReference type="EMBL" id="QDV85414.1"/>
    </source>
</evidence>
<evidence type="ECO:0000256" key="4">
    <source>
        <dbReference type="ARBA" id="ARBA00023172"/>
    </source>
</evidence>
<dbReference type="PROSITE" id="PS51898">
    <property type="entry name" value="TYR_RECOMBINASE"/>
    <property type="match status" value="1"/>
</dbReference>
<dbReference type="Proteomes" id="UP000318081">
    <property type="component" value="Chromosome"/>
</dbReference>
<dbReference type="Gene3D" id="1.10.443.10">
    <property type="entry name" value="Intergrase catalytic core"/>
    <property type="match status" value="1"/>
</dbReference>
<organism evidence="8 9">
    <name type="scientific">Stieleria magnilauensis</name>
    <dbReference type="NCBI Taxonomy" id="2527963"/>
    <lineage>
        <taxon>Bacteria</taxon>
        <taxon>Pseudomonadati</taxon>
        <taxon>Planctomycetota</taxon>
        <taxon>Planctomycetia</taxon>
        <taxon>Pirellulales</taxon>
        <taxon>Pirellulaceae</taxon>
        <taxon>Stieleria</taxon>
    </lineage>
</organism>
<dbReference type="InterPro" id="IPR011010">
    <property type="entry name" value="DNA_brk_join_enz"/>
</dbReference>
<dbReference type="InterPro" id="IPR004107">
    <property type="entry name" value="Integrase_SAM-like_N"/>
</dbReference>
<evidence type="ECO:0000256" key="3">
    <source>
        <dbReference type="ARBA" id="ARBA00023125"/>
    </source>
</evidence>
<keyword evidence="3 5" id="KW-0238">DNA-binding</keyword>
<dbReference type="SUPFAM" id="SSF56349">
    <property type="entry name" value="DNA breaking-rejoining enzymes"/>
    <property type="match status" value="1"/>
</dbReference>
<proteinExistence type="inferred from homology"/>
<evidence type="ECO:0000259" key="7">
    <source>
        <dbReference type="PROSITE" id="PS51900"/>
    </source>
</evidence>
<dbReference type="InterPro" id="IPR013762">
    <property type="entry name" value="Integrase-like_cat_sf"/>
</dbReference>